<dbReference type="AlphaFoldDB" id="A0A418KPY5"/>
<comment type="caution">
    <text evidence="2">The sequence shown here is derived from an EMBL/GenBank/DDBJ whole genome shotgun (WGS) entry which is preliminary data.</text>
</comment>
<accession>A0A418KPY5</accession>
<feature type="coiled-coil region" evidence="1">
    <location>
        <begin position="10"/>
        <end position="37"/>
    </location>
</feature>
<keyword evidence="3" id="KW-1185">Reference proteome</keyword>
<dbReference type="Proteomes" id="UP000284057">
    <property type="component" value="Unassembled WGS sequence"/>
</dbReference>
<keyword evidence="1" id="KW-0175">Coiled coil</keyword>
<protein>
    <submittedName>
        <fullName evidence="2">Uncharacterized protein</fullName>
    </submittedName>
</protein>
<organism evidence="2 3">
    <name type="scientific">Jiangella rhizosphaerae</name>
    <dbReference type="NCBI Taxonomy" id="2293569"/>
    <lineage>
        <taxon>Bacteria</taxon>
        <taxon>Bacillati</taxon>
        <taxon>Actinomycetota</taxon>
        <taxon>Actinomycetes</taxon>
        <taxon>Jiangellales</taxon>
        <taxon>Jiangellaceae</taxon>
        <taxon>Jiangella</taxon>
    </lineage>
</organism>
<name>A0A418KPY5_9ACTN</name>
<dbReference type="EMBL" id="QUAL01000152">
    <property type="protein sequence ID" value="RIQ21271.1"/>
    <property type="molecule type" value="Genomic_DNA"/>
</dbReference>
<reference evidence="2 3" key="1">
    <citation type="submission" date="2018-09" db="EMBL/GenBank/DDBJ databases">
        <title>Isolation, diversity and antifungal activity of actinobacteria from wheat.</title>
        <authorList>
            <person name="Han C."/>
        </authorList>
    </citation>
    <scope>NUCLEOTIDE SEQUENCE [LARGE SCALE GENOMIC DNA]</scope>
    <source>
        <strain evidence="2 3">NEAU-YY265</strain>
    </source>
</reference>
<evidence type="ECO:0000256" key="1">
    <source>
        <dbReference type="SAM" id="Coils"/>
    </source>
</evidence>
<proteinExistence type="predicted"/>
<evidence type="ECO:0000313" key="3">
    <source>
        <dbReference type="Proteomes" id="UP000284057"/>
    </source>
</evidence>
<gene>
    <name evidence="2" type="ORF">DY240_15730</name>
</gene>
<evidence type="ECO:0000313" key="2">
    <source>
        <dbReference type="EMBL" id="RIQ21271.1"/>
    </source>
</evidence>
<sequence>MVVEQSRKSEELGKEKVQELRAEVERMAAQADELVRDAIADSAEAFPHLERDAHSGRLYWDESKVAKVTSPLGQLLVKYGFSLYASRWDAYGREPTARLKADTGVGHEGQLDAESREALKRYGASLDEWTQARSALSKAERDLSKARAESFWE</sequence>